<dbReference type="Proteomes" id="UP000325315">
    <property type="component" value="Unassembled WGS sequence"/>
</dbReference>
<organism evidence="1 2">
    <name type="scientific">Gossypium australe</name>
    <dbReference type="NCBI Taxonomy" id="47621"/>
    <lineage>
        <taxon>Eukaryota</taxon>
        <taxon>Viridiplantae</taxon>
        <taxon>Streptophyta</taxon>
        <taxon>Embryophyta</taxon>
        <taxon>Tracheophyta</taxon>
        <taxon>Spermatophyta</taxon>
        <taxon>Magnoliopsida</taxon>
        <taxon>eudicotyledons</taxon>
        <taxon>Gunneridae</taxon>
        <taxon>Pentapetalae</taxon>
        <taxon>rosids</taxon>
        <taxon>malvids</taxon>
        <taxon>Malvales</taxon>
        <taxon>Malvaceae</taxon>
        <taxon>Malvoideae</taxon>
        <taxon>Gossypium</taxon>
    </lineage>
</organism>
<evidence type="ECO:0000313" key="1">
    <source>
        <dbReference type="EMBL" id="KAA3474323.1"/>
    </source>
</evidence>
<evidence type="ECO:0000313" key="2">
    <source>
        <dbReference type="Proteomes" id="UP000325315"/>
    </source>
</evidence>
<reference evidence="1" key="1">
    <citation type="submission" date="2019-08" db="EMBL/GenBank/DDBJ databases">
        <authorList>
            <person name="Liu F."/>
        </authorList>
    </citation>
    <scope>NUCLEOTIDE SEQUENCE [LARGE SCALE GENOMIC DNA]</scope>
    <source>
        <strain evidence="1">PA1801</strain>
        <tissue evidence="1">Leaf</tissue>
    </source>
</reference>
<sequence>MDYSPIFTTHHGEITQFFLGVMELDLLAPTCNLDKTSHQDLSRKFRNHQKLSLRMAYMVKNDVLIQSQATILKNLENQMGQLATELQNRP</sequence>
<gene>
    <name evidence="1" type="ORF">EPI10_024619</name>
</gene>
<dbReference type="EMBL" id="SMMG02000005">
    <property type="protein sequence ID" value="KAA3474323.1"/>
    <property type="molecule type" value="Genomic_DNA"/>
</dbReference>
<keyword evidence="2" id="KW-1185">Reference proteome</keyword>
<proteinExistence type="predicted"/>
<dbReference type="AlphaFoldDB" id="A0A5B6VZ15"/>
<protein>
    <submittedName>
        <fullName evidence="1">Uncharacterized protein</fullName>
    </submittedName>
</protein>
<accession>A0A5B6VZ15</accession>
<name>A0A5B6VZ15_9ROSI</name>
<dbReference type="OrthoDB" id="10554872at2759"/>
<comment type="caution">
    <text evidence="1">The sequence shown here is derived from an EMBL/GenBank/DDBJ whole genome shotgun (WGS) entry which is preliminary data.</text>
</comment>